<feature type="non-terminal residue" evidence="11">
    <location>
        <position position="1"/>
    </location>
</feature>
<feature type="domain" description="C2H2-type" evidence="10">
    <location>
        <begin position="2700"/>
        <end position="2729"/>
    </location>
</feature>
<dbReference type="InterPro" id="IPR013087">
    <property type="entry name" value="Znf_C2H2_type"/>
</dbReference>
<feature type="region of interest" description="Disordered" evidence="9">
    <location>
        <begin position="2166"/>
        <end position="2224"/>
    </location>
</feature>
<evidence type="ECO:0000313" key="12">
    <source>
        <dbReference type="Proteomes" id="UP000728032"/>
    </source>
</evidence>
<organism evidence="11">
    <name type="scientific">Oppiella nova</name>
    <dbReference type="NCBI Taxonomy" id="334625"/>
    <lineage>
        <taxon>Eukaryota</taxon>
        <taxon>Metazoa</taxon>
        <taxon>Ecdysozoa</taxon>
        <taxon>Arthropoda</taxon>
        <taxon>Chelicerata</taxon>
        <taxon>Arachnida</taxon>
        <taxon>Acari</taxon>
        <taxon>Acariformes</taxon>
        <taxon>Sarcoptiformes</taxon>
        <taxon>Oribatida</taxon>
        <taxon>Brachypylina</taxon>
        <taxon>Oppioidea</taxon>
        <taxon>Oppiidae</taxon>
        <taxon>Oppiella</taxon>
    </lineage>
</organism>
<dbReference type="GO" id="GO:0008270">
    <property type="term" value="F:zinc ion binding"/>
    <property type="evidence" value="ECO:0007669"/>
    <property type="project" value="UniProtKB-KW"/>
</dbReference>
<feature type="domain" description="C2H2-type" evidence="10">
    <location>
        <begin position="1671"/>
        <end position="1695"/>
    </location>
</feature>
<feature type="domain" description="C2H2-type" evidence="10">
    <location>
        <begin position="2001"/>
        <end position="2030"/>
    </location>
</feature>
<accession>A0A7R9LES5</accession>
<feature type="domain" description="C2H2-type" evidence="10">
    <location>
        <begin position="585"/>
        <end position="609"/>
    </location>
</feature>
<feature type="compositionally biased region" description="Polar residues" evidence="9">
    <location>
        <begin position="2194"/>
        <end position="2212"/>
    </location>
</feature>
<gene>
    <name evidence="11" type="ORF">ONB1V03_LOCUS2422</name>
</gene>
<evidence type="ECO:0000256" key="2">
    <source>
        <dbReference type="ARBA" id="ARBA00022723"/>
    </source>
</evidence>
<feature type="domain" description="C2H2-type" evidence="10">
    <location>
        <begin position="188"/>
        <end position="212"/>
    </location>
</feature>
<feature type="domain" description="C2H2-type" evidence="10">
    <location>
        <begin position="2035"/>
        <end position="2059"/>
    </location>
</feature>
<dbReference type="GO" id="GO:0005634">
    <property type="term" value="C:nucleus"/>
    <property type="evidence" value="ECO:0007669"/>
    <property type="project" value="UniProtKB-SubCell"/>
</dbReference>
<keyword evidence="5" id="KW-0805">Transcription regulation</keyword>
<keyword evidence="3 8" id="KW-0863">Zinc-finger</keyword>
<dbReference type="InterPro" id="IPR051061">
    <property type="entry name" value="Zinc_finger_trans_reg"/>
</dbReference>
<feature type="compositionally biased region" description="Polar residues" evidence="9">
    <location>
        <begin position="2732"/>
        <end position="2741"/>
    </location>
</feature>
<feature type="region of interest" description="Disordered" evidence="9">
    <location>
        <begin position="737"/>
        <end position="765"/>
    </location>
</feature>
<evidence type="ECO:0000256" key="5">
    <source>
        <dbReference type="ARBA" id="ARBA00023015"/>
    </source>
</evidence>
<feature type="domain" description="C2H2-type" evidence="10">
    <location>
        <begin position="1935"/>
        <end position="1964"/>
    </location>
</feature>
<dbReference type="GO" id="GO:0006357">
    <property type="term" value="P:regulation of transcription by RNA polymerase II"/>
    <property type="evidence" value="ECO:0007669"/>
    <property type="project" value="TreeGrafter"/>
</dbReference>
<feature type="domain" description="C2H2-type" evidence="10">
    <location>
        <begin position="551"/>
        <end position="580"/>
    </location>
</feature>
<feature type="region of interest" description="Disordered" evidence="9">
    <location>
        <begin position="2363"/>
        <end position="2395"/>
    </location>
</feature>
<name>A0A7R9LES5_9ACAR</name>
<evidence type="ECO:0000256" key="6">
    <source>
        <dbReference type="ARBA" id="ARBA00023163"/>
    </source>
</evidence>
<dbReference type="SMART" id="SM00355">
    <property type="entry name" value="ZnF_C2H2"/>
    <property type="match status" value="53"/>
</dbReference>
<dbReference type="Gene3D" id="3.30.160.60">
    <property type="entry name" value="Classic Zinc Finger"/>
    <property type="match status" value="9"/>
</dbReference>
<evidence type="ECO:0000256" key="3">
    <source>
        <dbReference type="ARBA" id="ARBA00022771"/>
    </source>
</evidence>
<dbReference type="PROSITE" id="PS50157">
    <property type="entry name" value="ZINC_FINGER_C2H2_2"/>
    <property type="match status" value="26"/>
</dbReference>
<feature type="compositionally biased region" description="Polar residues" evidence="9">
    <location>
        <begin position="2372"/>
        <end position="2395"/>
    </location>
</feature>
<feature type="domain" description="C2H2-type" evidence="10">
    <location>
        <begin position="2988"/>
        <end position="3018"/>
    </location>
</feature>
<feature type="domain" description="C2H2-type" evidence="10">
    <location>
        <begin position="2787"/>
        <end position="2817"/>
    </location>
</feature>
<sequence>HHLEAHKLLHRGMTYRCDRRGCSATFASPVYLKVHQSRTQPRADGQGCATKGKGFQRTIAKSLKANTKRQHKLIDSKAKRIENNIEVIEWKTTGKKPKLIENKRNSIEIKPKTSEIKPKSIESEPKSSKTMVQKNVAKDSQRDAKEFKVLDECDVSHGLNDKIKSNSVDDKHITSQSSGDNKLFDDWFVCKYKECGEWFANEESYVYHKRMHELVVKRRVQRTLPMTVPPVPRFVTISKSDRSHGVAIDKPTDFQHKCPVNGCDETFDSMHSLRSHQKRRHPKELPDVPWIQCQRTGCRFRTKMKADFNRHVANDHKKSAKAVPDTGPQLKPISHTLYRLYKSDDSSTVESTDRQFMCEIKECGQAFKTSYALDGHHKRKHPHSFPDIPWIDCRYKDCLFQSKCNIYMSSHMSRHKTVRSPPGPKSAKMSRAVKEWKYRCDSHGCDYATRFERNLSAHKRVRHPENSLSDRRVKSVGSVAHVSEYQCDRHGCDYTTRFKHILNEHQLSHSEDSRLKCGINECRKVYGSKTALMAHQKKRHPDECGAKSKDWWCDWDACRRVFNSEKALKLHMKAHTRRTCEAIPYRCDWEGCDQTFPIKSVLDVHLKEHLLAEDFGVPAPVFDDEMKVDVKQEPIDTMTVNVIQESIDDNIIEFNSNCNNNSNNNETTAATSDFKLMSESSGEDTEVDGSELDDENKDLLNEAIDDSEDTTSNECLIEKYISIGCQTSYESVDQWTTTRNDENNNELSEELTETHDTSRSDKAFNKSIGCQTTHELMITSENLETNHETQDNRESGEEVVINLDDESDVDTDCDRHVLSSEVSVDEKGDNNEVLEVSQSNADSETNAKNIEAINRTSGQYVCDWNGCWRQFKLKHQLEDHKHRHSDEIYRCDKRGCSAIFASPASLKAHQSRKHCKSFGQPYKTNTRRKIKVFKSSHKDSDETTAQLNLSSDSQSDGNESNAKTIDGSNSSEEIVVISADKQFLCNYDGCVDGFSSVEDLIEHRLKHIIVVPTVDDCPETTGSASPERPLYTCKAKRCQYWTRYKHNFKAHQSTHSSDLKCCVNECNQMFKSKYSFITHQKARHPETLPHVPWIECRHKGCQYRTKLMADFTRHSSRHTIPANGMHRYYTKPDRIHSTERPFKCKVSRCQQWFKYKNKLKEHQLSLHPRSFPGIPWIKCSHKGCQYKTKLNTHFNAHISGHTEDRDADSRFKLKCGLDGCDNVFNFKRQLIEHQLRVHAGDPGVQRDITGESANVRSVSRGLADKTPDKPFVCDFSGCAKRFSRKENLIKHKPSHRSTDECHTNTGSSTSAGLSLTQRAELLKRDGVYRCDSQGCEYTTRLLYVFKTHLLGHTADCIVYRCHWPGCEKTFLVKSYLWGHERDHQRRQKGLPVGSHPCHWLGCEYRTSKKGTLERHVLNTHQNGSQVVSKCKTNECNLMDRRVKSPKNGKILTEVNDKKSPSKRKRLNHLVCHWNGCEKRYKFRHHLEAHKLLHRGMTYRCDRRGCSATFASPVYLKVHQSRTQPRTDGQGCAAKGKGFQRTIAKSLKANTKRQHKLIDSKAKRIENNIEVIEWKTIGKKPKLIKNKRNSIEIKPKTSEIKPKSIESKPKISKTMVQKNVAKDSQRDAKEFKVLHECDVSHGLNDKITGNSVDDKHTTSQSSGGNKLFDDWFVCKYKECGEWFSNEESYVYHKRMHELVVKRRVQRTLPMTVPPVPRFVTISKSDRSHGVAIDKELLDVPWIQCQRTGCRFRTKMKVDFNRHVANDHKKPAKAVPDTGPQLKPISHTLYRLYKSDDSSTVESTDRQFMCEIKECGQAFKTSYALDGHHKRKHPHSFPDIPWIDCRYKGCLFQSKCNIYMSSHMSRHKTVRSPPGPKSAKMSRAAKEWKYRCDSHGCDYATRFERNLSAHKRVRHPENSLSDRRVKSVGSVAHVSEYQCDRHGCDYTTRFKHILNEHQLSHSADSELKCGINECRKVYGSKTALMAHQKKRHPDECGAKCKDWWCDWDACRRVFNSEKALKLHMKAHTRRTCEAIPYRCDWDGCDQTFSIKSVLDVHLKEHLLAEDFGVPAPVFDDEMKVDVKQEPIDTMTEINESFVSIGCQTCDESVDESSGEDTEVDGSKLDDENRDLLNEAIDDSEDTTSNECLLEKYISIGCQTSYESVDQWTTTRDNENNELSEELTERHDTSRSDKTSNKSIGCQTTHELMITSENLETNHETQDNRESGEEVVINLDDESDVDTDCDRHVLSSEVGVDEKGDNNEVMEVSQSNAGSETNAKNIEAINRTSGQYVCDWNGCWRQFKFKHQLEDHKHRHSDETYRCDKRGCSAIFASPASLKVHKSRKHCKSFGQPYKTNTRRKFKVFKSSHKDSDETTAQLNLSSDSQSDGNESNVKTIDGSNSTEEIVVISADKQFLCNYDGCVDGFSSVEDLIEHRLKHIIVVPTVDDCPETTGSSSPERPLYTCKAKRCKYWTRYKHNFKAHQSTHSSDLKCCVNECNQMFKSKIGFITHQKTRHPEALPHVPWIECRHKGCQYRTKLRADFTRHSSRHTIHANSVHRYYTKPDRIHSTERRFKCKVSRCQQWFKYKKKLKEHQLSLHPRTFPGIPWIKCSHKGCQYKTKLNAHFIAHINGHTEDRDADSRFKLKCGLDGCDNVFNFKRQLIEHQLQIHACDLGVQRDITGESANVRSVSRGLGDKTPDKPFVCDFSGCAKRFSRKENLIKHKSSHRSTDECHTNTGSPTSAGLSMTQRAELLKRDGVYRCDSQGCEYTTRLLYVFKTHLLGHTADCMLKCGVNGCDQRFNSELFLTSHQRRKHPEALPSVPWIQCRRTDCQFRTKCQSSMDCHKMMHSSIQLSKVRCEWSSCTQVFDSIELMKVHVNSAHTDQIDYRCSSTEINEITTTRDVDDHQERIFLTKHSLSEHQLSGHPDAFPDKSFIECMHTGCQYRTKVINYMNKHKTTHSMGTNCGDPGSDRNELSAGNSGQNVDNCHQFNCTINECQQTFESKREWIAHRMRAHPEEYVRELKSYDMSQQSSLTIELQFLCSTDGCNQLFNSEDNLTSHQLRLHPEAFASVPWNECWYTGCEFRTKCPNHMNAHKLLHTGIEFPTDNG</sequence>
<evidence type="ECO:0000256" key="7">
    <source>
        <dbReference type="ARBA" id="ARBA00023242"/>
    </source>
</evidence>
<keyword evidence="2" id="KW-0479">Metal-binding</keyword>
<reference evidence="11" key="1">
    <citation type="submission" date="2020-11" db="EMBL/GenBank/DDBJ databases">
        <authorList>
            <person name="Tran Van P."/>
        </authorList>
    </citation>
    <scope>NUCLEOTIDE SEQUENCE</scope>
</reference>
<feature type="domain" description="C2H2-type" evidence="10">
    <location>
        <begin position="515"/>
        <end position="545"/>
    </location>
</feature>
<feature type="region of interest" description="Disordered" evidence="9">
    <location>
        <begin position="110"/>
        <end position="130"/>
    </location>
</feature>
<feature type="domain" description="C2H2-type" evidence="10">
    <location>
        <begin position="1965"/>
        <end position="1995"/>
    </location>
</feature>
<feature type="compositionally biased region" description="Basic and acidic residues" evidence="9">
    <location>
        <begin position="752"/>
        <end position="764"/>
    </location>
</feature>
<comment type="subcellular location">
    <subcellularLocation>
        <location evidence="1">Nucleus</location>
    </subcellularLocation>
</comment>
<dbReference type="EMBL" id="OC915375">
    <property type="protein sequence ID" value="CAD7640169.1"/>
    <property type="molecule type" value="Genomic_DNA"/>
</dbReference>
<evidence type="ECO:0000256" key="9">
    <source>
        <dbReference type="SAM" id="MobiDB-lite"/>
    </source>
</evidence>
<feature type="domain" description="C2H2-type" evidence="10">
    <location>
        <begin position="1806"/>
        <end position="1836"/>
    </location>
</feature>
<feature type="domain" description="C2H2-type" evidence="10">
    <location>
        <begin position="3038"/>
        <end position="3063"/>
    </location>
</feature>
<proteinExistence type="predicted"/>
<feature type="domain" description="C2H2-type" evidence="10">
    <location>
        <begin position="860"/>
        <end position="889"/>
    </location>
</feature>
<dbReference type="PANTHER" id="PTHR46179">
    <property type="entry name" value="ZINC FINGER PROTEIN"/>
    <property type="match status" value="1"/>
</dbReference>
<feature type="domain" description="C2H2-type" evidence="10">
    <location>
        <begin position="1359"/>
        <end position="1388"/>
    </location>
</feature>
<keyword evidence="6" id="KW-0804">Transcription</keyword>
<evidence type="ECO:0000313" key="11">
    <source>
        <dbReference type="EMBL" id="CAD7640169.1"/>
    </source>
</evidence>
<feature type="domain" description="C2H2-type" evidence="10">
    <location>
        <begin position="2488"/>
        <end position="2518"/>
    </location>
</feature>
<keyword evidence="4" id="KW-0862">Zinc</keyword>
<protein>
    <recommendedName>
        <fullName evidence="10">C2H2-type domain-containing protein</fullName>
    </recommendedName>
</protein>
<feature type="compositionally biased region" description="Basic and acidic residues" evidence="9">
    <location>
        <begin position="110"/>
        <end position="127"/>
    </location>
</feature>
<feature type="domain" description="C2H2-type" evidence="10">
    <location>
        <begin position="1059"/>
        <end position="1089"/>
    </location>
</feature>
<feature type="region of interest" description="Disordered" evidence="9">
    <location>
        <begin position="934"/>
        <end position="967"/>
    </location>
</feature>
<feature type="domain" description="C2H2-type" evidence="10">
    <location>
        <begin position="2571"/>
        <end position="2601"/>
    </location>
</feature>
<feature type="domain" description="C2H2-type" evidence="10">
    <location>
        <begin position="256"/>
        <end position="286"/>
    </location>
</feature>
<feature type="domain" description="C2H2-type" evidence="10">
    <location>
        <begin position="2289"/>
        <end position="2318"/>
    </location>
</feature>
<dbReference type="OrthoDB" id="4748970at2759"/>
<evidence type="ECO:0000256" key="8">
    <source>
        <dbReference type="PROSITE-ProRule" id="PRU00042"/>
    </source>
</evidence>
<dbReference type="Proteomes" id="UP000728032">
    <property type="component" value="Unassembled WGS sequence"/>
</dbReference>
<keyword evidence="12" id="KW-1185">Reference proteome</keyword>
<feature type="domain" description="C2H2-type" evidence="10">
    <location>
        <begin position="889"/>
        <end position="914"/>
    </location>
</feature>
<dbReference type="InterPro" id="IPR036236">
    <property type="entry name" value="Znf_C2H2_sf"/>
</dbReference>
<dbReference type="PROSITE" id="PS00028">
    <property type="entry name" value="ZINC_FINGER_C2H2_1"/>
    <property type="match status" value="31"/>
</dbReference>
<keyword evidence="7" id="KW-0539">Nucleus</keyword>
<evidence type="ECO:0000256" key="1">
    <source>
        <dbReference type="ARBA" id="ARBA00004123"/>
    </source>
</evidence>
<feature type="domain" description="C2H2-type" evidence="10">
    <location>
        <begin position="356"/>
        <end position="386"/>
    </location>
</feature>
<feature type="compositionally biased region" description="Basic and acidic residues" evidence="9">
    <location>
        <begin position="2180"/>
        <end position="2193"/>
    </location>
</feature>
<dbReference type="PANTHER" id="PTHR46179:SF13">
    <property type="entry name" value="C2H2-TYPE DOMAIN-CONTAINING PROTEIN"/>
    <property type="match status" value="1"/>
</dbReference>
<feature type="domain" description="C2H2-type" evidence="10">
    <location>
        <begin position="1213"/>
        <end position="1243"/>
    </location>
</feature>
<feature type="compositionally biased region" description="Polar residues" evidence="9">
    <location>
        <begin position="943"/>
        <end position="967"/>
    </location>
</feature>
<evidence type="ECO:0000256" key="4">
    <source>
        <dbReference type="ARBA" id="ARBA00022833"/>
    </source>
</evidence>
<feature type="domain" description="C2H2-type" evidence="10">
    <location>
        <begin position="1142"/>
        <end position="1172"/>
    </location>
</feature>
<dbReference type="EMBL" id="CAJPVJ010000550">
    <property type="protein sequence ID" value="CAG2162834.1"/>
    <property type="molecule type" value="Genomic_DNA"/>
</dbReference>
<feature type="compositionally biased region" description="Basic and acidic residues" evidence="9">
    <location>
        <begin position="2213"/>
        <end position="2224"/>
    </location>
</feature>
<dbReference type="SUPFAM" id="SSF57667">
    <property type="entry name" value="beta-beta-alpha zinc fingers"/>
    <property type="match status" value="7"/>
</dbReference>
<feature type="region of interest" description="Disordered" evidence="9">
    <location>
        <begin position="2722"/>
        <end position="2741"/>
    </location>
</feature>
<feature type="domain" description="C2H2-type" evidence="10">
    <location>
        <begin position="1271"/>
        <end position="1300"/>
    </location>
</feature>
<evidence type="ECO:0000259" key="10">
    <source>
        <dbReference type="PROSITE" id="PS50157"/>
    </source>
</evidence>